<dbReference type="InterPro" id="IPR009057">
    <property type="entry name" value="Homeodomain-like_sf"/>
</dbReference>
<reference evidence="8" key="2">
    <citation type="submission" date="2022-07" db="EMBL/GenBank/DDBJ databases">
        <title>Genomic of Streptomyces cavourensis F2.</title>
        <authorList>
            <person name="Hu S."/>
            <person name="Liang W."/>
        </authorList>
    </citation>
    <scope>NUCLEOTIDE SEQUENCE</scope>
    <source>
        <strain evidence="8">F2</strain>
    </source>
</reference>
<evidence type="ECO:0000259" key="6">
    <source>
        <dbReference type="PROSITE" id="PS50977"/>
    </source>
</evidence>
<dbReference type="Proteomes" id="UP001058236">
    <property type="component" value="Chromosome"/>
</dbReference>
<dbReference type="GO" id="GO:0000976">
    <property type="term" value="F:transcription cis-regulatory region binding"/>
    <property type="evidence" value="ECO:0007669"/>
    <property type="project" value="TreeGrafter"/>
</dbReference>
<dbReference type="InterPro" id="IPR001647">
    <property type="entry name" value="HTH_TetR"/>
</dbReference>
<keyword evidence="1" id="KW-0805">Transcription regulation</keyword>
<feature type="DNA-binding region" description="H-T-H motif" evidence="4">
    <location>
        <begin position="42"/>
        <end position="61"/>
    </location>
</feature>
<evidence type="ECO:0000313" key="8">
    <source>
        <dbReference type="EMBL" id="UTR81745.1"/>
    </source>
</evidence>
<evidence type="ECO:0000256" key="5">
    <source>
        <dbReference type="SAM" id="MobiDB-lite"/>
    </source>
</evidence>
<dbReference type="EMBL" id="CP101397">
    <property type="protein sequence ID" value="UTR81745.1"/>
    <property type="molecule type" value="Genomic_DNA"/>
</dbReference>
<feature type="domain" description="HTH tetR-type" evidence="6">
    <location>
        <begin position="19"/>
        <end position="79"/>
    </location>
</feature>
<evidence type="ECO:0000256" key="4">
    <source>
        <dbReference type="PROSITE-ProRule" id="PRU00335"/>
    </source>
</evidence>
<sequence length="234" mass="26383">MTHGQSAVTRPGLRERKKQRTRDALLRAALELFTTQGYERTTVDEIVEAVDVSQRTFFRYFASKEEVTFAVQEMVESRFIAELRHRPAREAPFEAMRRAVLCAWNSIGEAIEEVITVDLHMRTYQMIESTPSLLAAHMRRGIALENQIARLIAEREGLDVERDPRPRVAVAAFSGVMRVTGQLWGRGQDPSVEALRDLTEEYLDQLVPALAGDWRRPEGPEGAVPRPGDVPTAG</sequence>
<dbReference type="GO" id="GO:0003700">
    <property type="term" value="F:DNA-binding transcription factor activity"/>
    <property type="evidence" value="ECO:0007669"/>
    <property type="project" value="TreeGrafter"/>
</dbReference>
<evidence type="ECO:0000313" key="7">
    <source>
        <dbReference type="EMBL" id="AXI71394.1"/>
    </source>
</evidence>
<evidence type="ECO:0000313" key="10">
    <source>
        <dbReference type="Proteomes" id="UP001058236"/>
    </source>
</evidence>
<keyword evidence="2 4" id="KW-0238">DNA-binding</keyword>
<evidence type="ECO:0000313" key="9">
    <source>
        <dbReference type="Proteomes" id="UP000253779"/>
    </source>
</evidence>
<dbReference type="PROSITE" id="PS01081">
    <property type="entry name" value="HTH_TETR_1"/>
    <property type="match status" value="1"/>
</dbReference>
<dbReference type="Pfam" id="PF17754">
    <property type="entry name" value="TetR_C_14"/>
    <property type="match status" value="1"/>
</dbReference>
<proteinExistence type="predicted"/>
<keyword evidence="3" id="KW-0804">Transcription</keyword>
<dbReference type="EMBL" id="CP030930">
    <property type="protein sequence ID" value="AXI71394.1"/>
    <property type="molecule type" value="Genomic_DNA"/>
</dbReference>
<dbReference type="Pfam" id="PF00440">
    <property type="entry name" value="TetR_N"/>
    <property type="match status" value="1"/>
</dbReference>
<dbReference type="InterPro" id="IPR023772">
    <property type="entry name" value="DNA-bd_HTH_TetR-type_CS"/>
</dbReference>
<dbReference type="PRINTS" id="PR00455">
    <property type="entry name" value="HTHTETR"/>
</dbReference>
<dbReference type="PANTHER" id="PTHR30055:SF238">
    <property type="entry name" value="MYCOFACTOCIN BIOSYNTHESIS TRANSCRIPTIONAL REGULATOR MFTR-RELATED"/>
    <property type="match status" value="1"/>
</dbReference>
<evidence type="ECO:0000256" key="2">
    <source>
        <dbReference type="ARBA" id="ARBA00023125"/>
    </source>
</evidence>
<dbReference type="KEGG" id="scav:CVT27_08620"/>
<dbReference type="InterPro" id="IPR050109">
    <property type="entry name" value="HTH-type_TetR-like_transc_reg"/>
</dbReference>
<evidence type="ECO:0000256" key="3">
    <source>
        <dbReference type="ARBA" id="ARBA00023163"/>
    </source>
</evidence>
<dbReference type="Gene3D" id="1.10.10.60">
    <property type="entry name" value="Homeodomain-like"/>
    <property type="match status" value="1"/>
</dbReference>
<reference evidence="7 9" key="1">
    <citation type="submission" date="2018-07" db="EMBL/GenBank/DDBJ databases">
        <title>Complete genome sequence of soil actinomycete Streptomyces cavourensis tj430.</title>
        <authorList>
            <person name="Wang P."/>
            <person name="Huang Y."/>
        </authorList>
    </citation>
    <scope>NUCLEOTIDE SEQUENCE [LARGE SCALE GENOMIC DNA]</scope>
    <source>
        <strain evidence="7 9">TJ430</strain>
    </source>
</reference>
<protein>
    <submittedName>
        <fullName evidence="7">TetR family transcriptional regulator</fullName>
    </submittedName>
</protein>
<organism evidence="7 9">
    <name type="scientific">Streptomyces cavourensis</name>
    <dbReference type="NCBI Taxonomy" id="67258"/>
    <lineage>
        <taxon>Bacteria</taxon>
        <taxon>Bacillati</taxon>
        <taxon>Actinomycetota</taxon>
        <taxon>Actinomycetes</taxon>
        <taxon>Kitasatosporales</taxon>
        <taxon>Streptomycetaceae</taxon>
        <taxon>Streptomyces</taxon>
    </lineage>
</organism>
<dbReference type="Proteomes" id="UP000253779">
    <property type="component" value="Chromosome"/>
</dbReference>
<dbReference type="PANTHER" id="PTHR30055">
    <property type="entry name" value="HTH-TYPE TRANSCRIPTIONAL REGULATOR RUTR"/>
    <property type="match status" value="1"/>
</dbReference>
<dbReference type="AlphaFoldDB" id="A0AAD0Q3U9"/>
<gene>
    <name evidence="7" type="ORF">DTW94_08830</name>
    <name evidence="8" type="ORF">NLU04_26310</name>
</gene>
<accession>A0AAD0Q3U9</accession>
<dbReference type="InterPro" id="IPR041347">
    <property type="entry name" value="MftR_C"/>
</dbReference>
<name>A0AAD0Q3U9_9ACTN</name>
<feature type="region of interest" description="Disordered" evidence="5">
    <location>
        <begin position="1"/>
        <end position="20"/>
    </location>
</feature>
<dbReference type="RefSeq" id="WP_053561403.1">
    <property type="nucleotide sequence ID" value="NZ_CP024957.1"/>
</dbReference>
<feature type="region of interest" description="Disordered" evidence="5">
    <location>
        <begin position="212"/>
        <end position="234"/>
    </location>
</feature>
<dbReference type="PROSITE" id="PS50977">
    <property type="entry name" value="HTH_TETR_2"/>
    <property type="match status" value="1"/>
</dbReference>
<keyword evidence="10" id="KW-1185">Reference proteome</keyword>
<evidence type="ECO:0000256" key="1">
    <source>
        <dbReference type="ARBA" id="ARBA00023015"/>
    </source>
</evidence>
<dbReference type="SUPFAM" id="SSF46689">
    <property type="entry name" value="Homeodomain-like"/>
    <property type="match status" value="1"/>
</dbReference>
<dbReference type="Gene3D" id="1.10.357.10">
    <property type="entry name" value="Tetracycline Repressor, domain 2"/>
    <property type="match status" value="1"/>
</dbReference>